<name>A0A835YDX9_9CHLO</name>
<reference evidence="10" key="1">
    <citation type="journal article" date="2020" name="bioRxiv">
        <title>Comparative genomics of Chlamydomonas.</title>
        <authorList>
            <person name="Craig R.J."/>
            <person name="Hasan A.R."/>
            <person name="Ness R.W."/>
            <person name="Keightley P.D."/>
        </authorList>
    </citation>
    <scope>NUCLEOTIDE SEQUENCE</scope>
    <source>
        <strain evidence="10">CCAP 11/70</strain>
    </source>
</reference>
<dbReference type="SUPFAM" id="SSF56801">
    <property type="entry name" value="Acetyl-CoA synthetase-like"/>
    <property type="match status" value="1"/>
</dbReference>
<dbReference type="OrthoDB" id="1700726at2759"/>
<feature type="domain" description="AMP-binding enzyme C-terminal" evidence="9">
    <location>
        <begin position="538"/>
        <end position="580"/>
    </location>
</feature>
<evidence type="ECO:0000313" key="11">
    <source>
        <dbReference type="Proteomes" id="UP000612055"/>
    </source>
</evidence>
<accession>A0A835YDX9</accession>
<dbReference type="GO" id="GO:0016020">
    <property type="term" value="C:membrane"/>
    <property type="evidence" value="ECO:0007669"/>
    <property type="project" value="TreeGrafter"/>
</dbReference>
<evidence type="ECO:0000256" key="1">
    <source>
        <dbReference type="ARBA" id="ARBA00006432"/>
    </source>
</evidence>
<evidence type="ECO:0000259" key="8">
    <source>
        <dbReference type="Pfam" id="PF00501"/>
    </source>
</evidence>
<gene>
    <name evidence="10" type="ORF">HYH03_002234</name>
</gene>
<evidence type="ECO:0000256" key="5">
    <source>
        <dbReference type="ARBA" id="ARBA00022840"/>
    </source>
</evidence>
<keyword evidence="4 7" id="KW-0276">Fatty acid metabolism</keyword>
<evidence type="ECO:0000313" key="10">
    <source>
        <dbReference type="EMBL" id="KAG2499949.1"/>
    </source>
</evidence>
<dbReference type="GO" id="GO:0004467">
    <property type="term" value="F:long-chain fatty acid-CoA ligase activity"/>
    <property type="evidence" value="ECO:0007669"/>
    <property type="project" value="UniProtKB-EC"/>
</dbReference>
<evidence type="ECO:0000256" key="3">
    <source>
        <dbReference type="ARBA" id="ARBA00022741"/>
    </source>
</evidence>
<dbReference type="InterPro" id="IPR025110">
    <property type="entry name" value="AMP-bd_C"/>
</dbReference>
<sequence>MQSAKFSLLAEMEPARQAANGNHLSPVWRPIGAKDGFPKLAGIETCYDSFEKSVKEYADCPCLGDREVGPDGHAGPFVFHNFREVGDEVSAVGSAYAALGLKAGDRIGVLGANSRQWMTAMQGMNRMSMVCVPLYETLGDSAVEFIITHAGARFVVSHASKLKLLVKAFASAKVRGVADVGVAYWGEAPADVVKSLEDQGVRVLPWDSLLQLGRDKEVAPVRPGAEDLCTIMYTSGTTGDPKGVMITHRAVVSMIAAIKAFLEQWNERIGPSDSYLSYLPLAHIFDRVVEELMIHVGGCVGYWQGDIRKLMDDVAALRPTIFAGVPRVFERVYNGIKEKLAHGSLLTRLIFQWAYARKEYYMKQGYKEKDASIISDLLVFKGVKAKLGGRVRVLVSGSAPLSTQMEAFMRVVVGAPFVQGYGLTETCAASFIASPDNFSHLGTVGAPMPATELRLEEVPELGYSPAADPPRGEVCIRGPAMFSGYYGQEALTKEAMDADGFFHTGDVGEITADGSLKIIDRKKNIFKLSQGEYVAVEKVENVYKTCPLVEQCWVYGDSLQPCLVGLVVPAEKPLMAWAAENGVAGDFKTVVASPAANAAVLKQMTDTGKAEKLNSLEQVKAVVLTTEQFTVENDLMTPSYKLKRAPLLKRYKREVDEMYTKMAEAVAHRAKTHAPAGAAH</sequence>
<comment type="catalytic activity">
    <reaction evidence="7">
        <text>a long-chain fatty acid + ATP + CoA = a long-chain fatty acyl-CoA + AMP + diphosphate</text>
        <dbReference type="Rhea" id="RHEA:15421"/>
        <dbReference type="ChEBI" id="CHEBI:30616"/>
        <dbReference type="ChEBI" id="CHEBI:33019"/>
        <dbReference type="ChEBI" id="CHEBI:57287"/>
        <dbReference type="ChEBI" id="CHEBI:57560"/>
        <dbReference type="ChEBI" id="CHEBI:83139"/>
        <dbReference type="ChEBI" id="CHEBI:456215"/>
        <dbReference type="EC" id="6.2.1.3"/>
    </reaction>
</comment>
<dbReference type="Pfam" id="PF00501">
    <property type="entry name" value="AMP-binding"/>
    <property type="match status" value="1"/>
</dbReference>
<dbReference type="Pfam" id="PF13193">
    <property type="entry name" value="AMP-binding_C"/>
    <property type="match status" value="1"/>
</dbReference>
<dbReference type="PANTHER" id="PTHR43272">
    <property type="entry name" value="LONG-CHAIN-FATTY-ACID--COA LIGASE"/>
    <property type="match status" value="1"/>
</dbReference>
<keyword evidence="7" id="KW-0443">Lipid metabolism</keyword>
<dbReference type="InterPro" id="IPR000873">
    <property type="entry name" value="AMP-dep_synth/lig_dom"/>
</dbReference>
<dbReference type="Gene3D" id="3.40.50.12780">
    <property type="entry name" value="N-terminal domain of ligase-like"/>
    <property type="match status" value="1"/>
</dbReference>
<dbReference type="GO" id="GO:0005783">
    <property type="term" value="C:endoplasmic reticulum"/>
    <property type="evidence" value="ECO:0007669"/>
    <property type="project" value="TreeGrafter"/>
</dbReference>
<comment type="similarity">
    <text evidence="1 7">Belongs to the ATP-dependent AMP-binding enzyme family.</text>
</comment>
<dbReference type="InterPro" id="IPR020845">
    <property type="entry name" value="AMP-binding_CS"/>
</dbReference>
<dbReference type="InterPro" id="IPR042099">
    <property type="entry name" value="ANL_N_sf"/>
</dbReference>
<dbReference type="PROSITE" id="PS00455">
    <property type="entry name" value="AMP_BINDING"/>
    <property type="match status" value="1"/>
</dbReference>
<feature type="domain" description="AMP-dependent synthetase/ligase" evidence="8">
    <location>
        <begin position="75"/>
        <end position="486"/>
    </location>
</feature>
<keyword evidence="2 7" id="KW-0436">Ligase</keyword>
<evidence type="ECO:0000259" key="9">
    <source>
        <dbReference type="Pfam" id="PF13193"/>
    </source>
</evidence>
<dbReference type="EMBL" id="JAEHOE010000005">
    <property type="protein sequence ID" value="KAG2499949.1"/>
    <property type="molecule type" value="Genomic_DNA"/>
</dbReference>
<organism evidence="10 11">
    <name type="scientific">Edaphochlamys debaryana</name>
    <dbReference type="NCBI Taxonomy" id="47281"/>
    <lineage>
        <taxon>Eukaryota</taxon>
        <taxon>Viridiplantae</taxon>
        <taxon>Chlorophyta</taxon>
        <taxon>core chlorophytes</taxon>
        <taxon>Chlorophyceae</taxon>
        <taxon>CS clade</taxon>
        <taxon>Chlamydomonadales</taxon>
        <taxon>Chlamydomonadales incertae sedis</taxon>
        <taxon>Edaphochlamys</taxon>
    </lineage>
</organism>
<keyword evidence="3 7" id="KW-0547">Nucleotide-binding</keyword>
<dbReference type="AlphaFoldDB" id="A0A835YDX9"/>
<evidence type="ECO:0000256" key="6">
    <source>
        <dbReference type="ARBA" id="ARBA00026121"/>
    </source>
</evidence>
<dbReference type="InterPro" id="IPR045311">
    <property type="entry name" value="LC-FACS_euk"/>
</dbReference>
<protein>
    <recommendedName>
        <fullName evidence="6 7">Long-chain-fatty-acid--CoA ligase</fullName>
        <ecNumber evidence="6 7">6.2.1.3</ecNumber>
    </recommendedName>
</protein>
<keyword evidence="11" id="KW-1185">Reference proteome</keyword>
<comment type="caution">
    <text evidence="10">The sequence shown here is derived from an EMBL/GenBank/DDBJ whole genome shotgun (WGS) entry which is preliminary data.</text>
</comment>
<dbReference type="GO" id="GO:0005524">
    <property type="term" value="F:ATP binding"/>
    <property type="evidence" value="ECO:0007669"/>
    <property type="project" value="UniProtKB-KW"/>
</dbReference>
<keyword evidence="5 7" id="KW-0067">ATP-binding</keyword>
<dbReference type="EC" id="6.2.1.3" evidence="6 7"/>
<evidence type="ECO:0000256" key="7">
    <source>
        <dbReference type="RuleBase" id="RU369030"/>
    </source>
</evidence>
<dbReference type="CDD" id="cd05927">
    <property type="entry name" value="LC-FACS_euk"/>
    <property type="match status" value="1"/>
</dbReference>
<dbReference type="Proteomes" id="UP000612055">
    <property type="component" value="Unassembled WGS sequence"/>
</dbReference>
<comment type="function">
    <text evidence="7">Catalyzes the conversion of long-chain fatty acids to their active form acyl-CoAs for both synthesis of cellular lipids, and degradation via beta-oxidation.</text>
</comment>
<proteinExistence type="inferred from homology"/>
<dbReference type="PANTHER" id="PTHR43272:SF3">
    <property type="entry name" value="LONG CHAIN ACYL-COA SYNTHETASE 4"/>
    <property type="match status" value="1"/>
</dbReference>
<evidence type="ECO:0000256" key="4">
    <source>
        <dbReference type="ARBA" id="ARBA00022832"/>
    </source>
</evidence>
<evidence type="ECO:0000256" key="2">
    <source>
        <dbReference type="ARBA" id="ARBA00022598"/>
    </source>
</evidence>